<evidence type="ECO:0000313" key="3">
    <source>
        <dbReference type="EMBL" id="KAK1433071.1"/>
    </source>
</evidence>
<sequence length="464" mass="53593">MLLSPKEVGLWDLMKLLFYKNIGNRKFIDCRDDAIEESFSGRYVIFISIVLQKFLELVNGPLSWVGTAVEFMPNFVHANGGFFKLILNIFSGKMMLPNKESPEYLTAIGLLDIRRDLDHRIKHEDPRYTSALAVMAAKSAYENEAYIKETVEKYWKMEFLGFFNCWNDYEEDYTTQGFMWSGKKGDFELIGVCFRGTSPFNAKDWSSDVDLSWYKLPDIGKVHAGFLKALGLQKSQGLPNEIQFDDQRPYAYYAIRQKLKERLGNNPSAKFLITGHSLGAALSIVFPSILAYHNENDMLLRLEGVYTFGQPRVGDRKFGDYMKEVLVTRGLRYHRFVYCNDLVPRVPFDTSDHFFKHFGSCYYYNSFYKGQVLLEEPNKNYFSILAIIPMFANAFWELLRSFIMHYQNGPEYCETYTCRGWRLIGLLIAGLPAHGPQDYVNLTRLGSPELFTISSIDKSTNNVN</sequence>
<evidence type="ECO:0000313" key="4">
    <source>
        <dbReference type="Proteomes" id="UP001229421"/>
    </source>
</evidence>
<keyword evidence="1" id="KW-0378">Hydrolase</keyword>
<dbReference type="PANTHER" id="PTHR46086:SF19">
    <property type="entry name" value="TRIACYLGLYCEROL LIPASE"/>
    <property type="match status" value="1"/>
</dbReference>
<dbReference type="InterPro" id="IPR029058">
    <property type="entry name" value="AB_hydrolase_fold"/>
</dbReference>
<proteinExistence type="predicted"/>
<reference evidence="3" key="1">
    <citation type="journal article" date="2023" name="bioRxiv">
        <title>Improved chromosome-level genome assembly for marigold (Tagetes erecta).</title>
        <authorList>
            <person name="Jiang F."/>
            <person name="Yuan L."/>
            <person name="Wang S."/>
            <person name="Wang H."/>
            <person name="Xu D."/>
            <person name="Wang A."/>
            <person name="Fan W."/>
        </authorList>
    </citation>
    <scope>NUCLEOTIDE SEQUENCE</scope>
    <source>
        <strain evidence="3">WSJ</strain>
        <tissue evidence="3">Leaf</tissue>
    </source>
</reference>
<dbReference type="EMBL" id="JAUHHV010000002">
    <property type="protein sequence ID" value="KAK1433071.1"/>
    <property type="molecule type" value="Genomic_DNA"/>
</dbReference>
<accession>A0AAD8L5M7</accession>
<dbReference type="PANTHER" id="PTHR46086">
    <property type="entry name" value="ALPHA/BETA-HYDROLASES SUPERFAMILY PROTEIN"/>
    <property type="match status" value="1"/>
</dbReference>
<dbReference type="GO" id="GO:0006629">
    <property type="term" value="P:lipid metabolic process"/>
    <property type="evidence" value="ECO:0007669"/>
    <property type="project" value="InterPro"/>
</dbReference>
<dbReference type="AlphaFoldDB" id="A0AAD8L5M7"/>
<dbReference type="CDD" id="cd00519">
    <property type="entry name" value="Lipase_3"/>
    <property type="match status" value="1"/>
</dbReference>
<dbReference type="InterPro" id="IPR044819">
    <property type="entry name" value="OBL-like"/>
</dbReference>
<feature type="domain" description="Fungal lipase-type" evidence="2">
    <location>
        <begin position="192"/>
        <end position="349"/>
    </location>
</feature>
<dbReference type="GO" id="GO:0004806">
    <property type="term" value="F:triacylglycerol lipase activity"/>
    <property type="evidence" value="ECO:0007669"/>
    <property type="project" value="InterPro"/>
</dbReference>
<dbReference type="InterPro" id="IPR002921">
    <property type="entry name" value="Fungal_lipase-type"/>
</dbReference>
<dbReference type="SUPFAM" id="SSF53474">
    <property type="entry name" value="alpha/beta-Hydrolases"/>
    <property type="match status" value="1"/>
</dbReference>
<keyword evidence="4" id="KW-1185">Reference proteome</keyword>
<gene>
    <name evidence="3" type="ORF">QVD17_09977</name>
</gene>
<comment type="caution">
    <text evidence="3">The sequence shown here is derived from an EMBL/GenBank/DDBJ whole genome shotgun (WGS) entry which is preliminary data.</text>
</comment>
<name>A0AAD8L5M7_TARER</name>
<dbReference type="Gene3D" id="3.40.50.1820">
    <property type="entry name" value="alpha/beta hydrolase"/>
    <property type="match status" value="1"/>
</dbReference>
<evidence type="ECO:0000259" key="2">
    <source>
        <dbReference type="Pfam" id="PF01764"/>
    </source>
</evidence>
<evidence type="ECO:0000256" key="1">
    <source>
        <dbReference type="ARBA" id="ARBA00022801"/>
    </source>
</evidence>
<organism evidence="3 4">
    <name type="scientific">Tagetes erecta</name>
    <name type="common">African marigold</name>
    <dbReference type="NCBI Taxonomy" id="13708"/>
    <lineage>
        <taxon>Eukaryota</taxon>
        <taxon>Viridiplantae</taxon>
        <taxon>Streptophyta</taxon>
        <taxon>Embryophyta</taxon>
        <taxon>Tracheophyta</taxon>
        <taxon>Spermatophyta</taxon>
        <taxon>Magnoliopsida</taxon>
        <taxon>eudicotyledons</taxon>
        <taxon>Gunneridae</taxon>
        <taxon>Pentapetalae</taxon>
        <taxon>asterids</taxon>
        <taxon>campanulids</taxon>
        <taxon>Asterales</taxon>
        <taxon>Asteraceae</taxon>
        <taxon>Asteroideae</taxon>
        <taxon>Heliantheae alliance</taxon>
        <taxon>Tageteae</taxon>
        <taxon>Tagetes</taxon>
    </lineage>
</organism>
<dbReference type="Pfam" id="PF01764">
    <property type="entry name" value="Lipase_3"/>
    <property type="match status" value="1"/>
</dbReference>
<protein>
    <recommendedName>
        <fullName evidence="2">Fungal lipase-type domain-containing protein</fullName>
    </recommendedName>
</protein>
<dbReference type="Proteomes" id="UP001229421">
    <property type="component" value="Unassembled WGS sequence"/>
</dbReference>